<sequence>MKKILLSFLFLLACAAAVKADDGTALVITFQDNTTQTFMLSTLPDIWMKDDKLTVKTAATTAEYALYTVKTFTFSSSTGIGAITSGKFSLGDDRLVVSGENAEARIFTPDGRAVACPVERTGGNTVVSLSALSHGVYILRVNGKSVKIKK</sequence>
<accession>F8N8D2</accession>
<name>F8N8D2_9BACT</name>
<dbReference type="RefSeq" id="WP_007575289.1">
    <property type="nucleotide sequence ID" value="NZ_BPTS01000002.1"/>
</dbReference>
<dbReference type="Proteomes" id="UP000002772">
    <property type="component" value="Unassembled WGS sequence"/>
</dbReference>
<dbReference type="OrthoDB" id="1081776at2"/>
<dbReference type="HOGENOM" id="CLU_1729724_0_0_10"/>
<evidence type="ECO:0000313" key="2">
    <source>
        <dbReference type="EMBL" id="EGN57611.1"/>
    </source>
</evidence>
<feature type="signal peptide" evidence="1">
    <location>
        <begin position="1"/>
        <end position="20"/>
    </location>
</feature>
<dbReference type="STRING" id="688246.Premu_2223"/>
<organism evidence="2 3">
    <name type="scientific">Hallella multisaccharivorax DSM 17128</name>
    <dbReference type="NCBI Taxonomy" id="688246"/>
    <lineage>
        <taxon>Bacteria</taxon>
        <taxon>Pseudomonadati</taxon>
        <taxon>Bacteroidota</taxon>
        <taxon>Bacteroidia</taxon>
        <taxon>Bacteroidales</taxon>
        <taxon>Prevotellaceae</taxon>
        <taxon>Hallella</taxon>
    </lineage>
</organism>
<evidence type="ECO:0008006" key="4">
    <source>
        <dbReference type="Google" id="ProtNLM"/>
    </source>
</evidence>
<keyword evidence="3" id="KW-1185">Reference proteome</keyword>
<proteinExistence type="predicted"/>
<reference evidence="3" key="1">
    <citation type="journal article" date="2011" name="Stand. Genomic Sci.">
        <title>Non-contiguous finished genome sequence of the opportunistic oral pathogen Prevotella multisaccharivorax type strain (PPPA20).</title>
        <authorList>
            <person name="Pati A."/>
            <person name="Gronow S."/>
            <person name="Lu M."/>
            <person name="Lapidus A."/>
            <person name="Nolan M."/>
            <person name="Lucas S."/>
            <person name="Hammon N."/>
            <person name="Deshpande S."/>
            <person name="Cheng J.F."/>
            <person name="Tapia R."/>
            <person name="Han C."/>
            <person name="Goodwin L."/>
            <person name="Pitluck S."/>
            <person name="Liolios K."/>
            <person name="Pagani I."/>
            <person name="Mavromatis K."/>
            <person name="Mikhailova N."/>
            <person name="Huntemann M."/>
            <person name="Chen A."/>
            <person name="Palaniappan K."/>
            <person name="Land M."/>
            <person name="Hauser L."/>
            <person name="Detter J.C."/>
            <person name="Brambilla E.M."/>
            <person name="Rohde M."/>
            <person name="Goker M."/>
            <person name="Woyke T."/>
            <person name="Bristow J."/>
            <person name="Eisen J.A."/>
            <person name="Markowitz V."/>
            <person name="Hugenholtz P."/>
            <person name="Kyrpides N.C."/>
            <person name="Klenk H.P."/>
            <person name="Ivanova N."/>
        </authorList>
    </citation>
    <scope>NUCLEOTIDE SEQUENCE [LARGE SCALE GENOMIC DNA]</scope>
    <source>
        <strain evidence="3">DSM 17128</strain>
    </source>
</reference>
<evidence type="ECO:0000256" key="1">
    <source>
        <dbReference type="SAM" id="SignalP"/>
    </source>
</evidence>
<protein>
    <recommendedName>
        <fullName evidence="4">Secretion system C-terminal sorting domain-containing protein</fullName>
    </recommendedName>
</protein>
<keyword evidence="1" id="KW-0732">Signal</keyword>
<feature type="chain" id="PRO_5003375838" description="Secretion system C-terminal sorting domain-containing protein" evidence="1">
    <location>
        <begin position="21"/>
        <end position="150"/>
    </location>
</feature>
<dbReference type="EMBL" id="GL945017">
    <property type="protein sequence ID" value="EGN57611.1"/>
    <property type="molecule type" value="Genomic_DNA"/>
</dbReference>
<dbReference type="AlphaFoldDB" id="F8N8D2"/>
<evidence type="ECO:0000313" key="3">
    <source>
        <dbReference type="Proteomes" id="UP000002772"/>
    </source>
</evidence>
<gene>
    <name evidence="2" type="ORF">Premu_2223</name>
</gene>